<dbReference type="EMBL" id="FZPD01000002">
    <property type="protein sequence ID" value="SNS71799.1"/>
    <property type="molecule type" value="Genomic_DNA"/>
</dbReference>
<dbReference type="AlphaFoldDB" id="A0A239GRF1"/>
<protein>
    <submittedName>
        <fullName evidence="1">Uncharacterized protein</fullName>
    </submittedName>
</protein>
<reference evidence="1 2" key="1">
    <citation type="submission" date="2017-06" db="EMBL/GenBank/DDBJ databases">
        <authorList>
            <person name="Kim H.J."/>
            <person name="Triplett B.A."/>
        </authorList>
    </citation>
    <scope>NUCLEOTIDE SEQUENCE [LARGE SCALE GENOMIC DNA]</scope>
    <source>
        <strain evidence="1 2">DSM 19307</strain>
    </source>
</reference>
<organism evidence="1 2">
    <name type="scientific">Ekhidna lutea</name>
    <dbReference type="NCBI Taxonomy" id="447679"/>
    <lineage>
        <taxon>Bacteria</taxon>
        <taxon>Pseudomonadati</taxon>
        <taxon>Bacteroidota</taxon>
        <taxon>Cytophagia</taxon>
        <taxon>Cytophagales</taxon>
        <taxon>Reichenbachiellaceae</taxon>
        <taxon>Ekhidna</taxon>
    </lineage>
</organism>
<evidence type="ECO:0000313" key="1">
    <source>
        <dbReference type="EMBL" id="SNS71799.1"/>
    </source>
</evidence>
<evidence type="ECO:0000313" key="2">
    <source>
        <dbReference type="Proteomes" id="UP000198393"/>
    </source>
</evidence>
<proteinExistence type="predicted"/>
<dbReference type="OrthoDB" id="893100at2"/>
<name>A0A239GRF1_EKHLU</name>
<accession>A0A239GRF1</accession>
<sequence>MFEEEDDIPDSRNLPIFKKGMEIAELVRALVDLIPEDNEILQEVGVWMMNDAHNLAVKVSGAEAGDLYDIKMECAAIIRRSARELVVQTHSLEMHGFEETQYFQLLRDAVEEYRLLFIDWIETFDPWNYIIDRWGLFNPPGVGPHDQDPDDLY</sequence>
<dbReference type="Proteomes" id="UP000198393">
    <property type="component" value="Unassembled WGS sequence"/>
</dbReference>
<keyword evidence="2" id="KW-1185">Reference proteome</keyword>
<gene>
    <name evidence="1" type="ORF">SAMN05421640_0977</name>
</gene>